<keyword evidence="3" id="KW-1185">Reference proteome</keyword>
<dbReference type="Gramene" id="OPUNC02G29340.1">
    <property type="protein sequence ID" value="OPUNC02G29340.1"/>
    <property type="gene ID" value="OPUNC02G29340"/>
</dbReference>
<dbReference type="AlphaFoldDB" id="A0A0E0K4Z7"/>
<dbReference type="STRING" id="4537.A0A0E0K4Z7"/>
<organism evidence="2">
    <name type="scientific">Oryza punctata</name>
    <name type="common">Red rice</name>
    <dbReference type="NCBI Taxonomy" id="4537"/>
    <lineage>
        <taxon>Eukaryota</taxon>
        <taxon>Viridiplantae</taxon>
        <taxon>Streptophyta</taxon>
        <taxon>Embryophyta</taxon>
        <taxon>Tracheophyta</taxon>
        <taxon>Spermatophyta</taxon>
        <taxon>Magnoliopsida</taxon>
        <taxon>Liliopsida</taxon>
        <taxon>Poales</taxon>
        <taxon>Poaceae</taxon>
        <taxon>BOP clade</taxon>
        <taxon>Oryzoideae</taxon>
        <taxon>Oryzeae</taxon>
        <taxon>Oryzinae</taxon>
        <taxon>Oryza</taxon>
    </lineage>
</organism>
<dbReference type="Proteomes" id="UP000026962">
    <property type="component" value="Chromosome 2"/>
</dbReference>
<reference evidence="2" key="1">
    <citation type="submission" date="2015-04" db="UniProtKB">
        <authorList>
            <consortium name="EnsemblPlants"/>
        </authorList>
    </citation>
    <scope>IDENTIFICATION</scope>
</reference>
<accession>A0A0E0K4Z7</accession>
<name>A0A0E0K4Z7_ORYPU</name>
<sequence length="170" mass="18946">MGIAQQKCRTSSNQKFQTGCRDRPDRGSLAFRVSGSNPSMLAAFLRSQQHEHCQVLGLSSPSTRCGRGGGRVDRRKEISKIPPNRSLTFCDETVRVRPPGCHPDTVRVRRVAANIIAAAYEEEVVRGLNWRVHVIDADEGECAYCYESGEIVVFSWYLKRFCGSAGRTPI</sequence>
<feature type="compositionally biased region" description="Polar residues" evidence="1">
    <location>
        <begin position="7"/>
        <end position="17"/>
    </location>
</feature>
<evidence type="ECO:0000313" key="2">
    <source>
        <dbReference type="EnsemblPlants" id="OPUNC02G29340.1"/>
    </source>
</evidence>
<evidence type="ECO:0000313" key="3">
    <source>
        <dbReference type="Proteomes" id="UP000026962"/>
    </source>
</evidence>
<protein>
    <submittedName>
        <fullName evidence="2">Uncharacterized protein</fullName>
    </submittedName>
</protein>
<evidence type="ECO:0000256" key="1">
    <source>
        <dbReference type="SAM" id="MobiDB-lite"/>
    </source>
</evidence>
<reference evidence="2" key="2">
    <citation type="submission" date="2018-05" db="EMBL/GenBank/DDBJ databases">
        <title>OpunRS2 (Oryza punctata Reference Sequence Version 2).</title>
        <authorList>
            <person name="Zhang J."/>
            <person name="Kudrna D."/>
            <person name="Lee S."/>
            <person name="Talag J."/>
            <person name="Welchert J."/>
            <person name="Wing R.A."/>
        </authorList>
    </citation>
    <scope>NUCLEOTIDE SEQUENCE [LARGE SCALE GENOMIC DNA]</scope>
</reference>
<proteinExistence type="predicted"/>
<dbReference type="EnsemblPlants" id="OPUNC02G29340.1">
    <property type="protein sequence ID" value="OPUNC02G29340.1"/>
    <property type="gene ID" value="OPUNC02G29340"/>
</dbReference>
<feature type="region of interest" description="Disordered" evidence="1">
    <location>
        <begin position="1"/>
        <end position="22"/>
    </location>
</feature>
<dbReference type="HOGENOM" id="CLU_1573183_0_0_1"/>